<feature type="compositionally biased region" description="Polar residues" evidence="1">
    <location>
        <begin position="320"/>
        <end position="336"/>
    </location>
</feature>
<sequence length="336" mass="32753" precursor="true">MLVVGLATALAITLGTGTASAKPVLLQDTSSSGPDAYTSSPTKAPPPAAASTGPSASASATSSNGAKTVSGAAAGLYGGTENVSSCDVNQLSDFLTAHPDKGKAWAGVEGIAQADIPAYLHSLTPVVLRTDTRVTNHGFSNGQATTFQSVLQAGTAVLVDSHGVPRARCACGNPLLPPAAQSSEKFTGTAWSGFRPQNVVVVQPAPVQITVIVLFDPTTGQYFGRPTGGTGHGDHKVPPPTGSSTSPSSSTSSSGSGSSSTSPSTSCATGSASGSESPCPSGSTSGNVTSSTSTSPLTSTTTGSGETTTSNPTSPPTSAPIGTTSPPVPTATGTGS</sequence>
<keyword evidence="5" id="KW-1185">Reference proteome</keyword>
<keyword evidence="2" id="KW-0732">Signal</keyword>
<feature type="chain" id="PRO_5002982961" description="DUF6777 domain-containing protein" evidence="2">
    <location>
        <begin position="22"/>
        <end position="336"/>
    </location>
</feature>
<organism evidence="4 5">
    <name type="scientific">Catenulispora acidiphila (strain DSM 44928 / JCM 14897 / NBRC 102108 / NRRL B-24433 / ID139908)</name>
    <dbReference type="NCBI Taxonomy" id="479433"/>
    <lineage>
        <taxon>Bacteria</taxon>
        <taxon>Bacillati</taxon>
        <taxon>Actinomycetota</taxon>
        <taxon>Actinomycetes</taxon>
        <taxon>Catenulisporales</taxon>
        <taxon>Catenulisporaceae</taxon>
        <taxon>Catenulispora</taxon>
    </lineage>
</organism>
<evidence type="ECO:0000313" key="4">
    <source>
        <dbReference type="EMBL" id="ACU75996.1"/>
    </source>
</evidence>
<dbReference type="Pfam" id="PF20568">
    <property type="entry name" value="DUF6777"/>
    <property type="match status" value="1"/>
</dbReference>
<dbReference type="HOGENOM" id="CLU_042918_1_2_11"/>
<dbReference type="InterPro" id="IPR046704">
    <property type="entry name" value="DUF6777"/>
</dbReference>
<accession>C7Q6Y3</accession>
<reference evidence="4 5" key="1">
    <citation type="journal article" date="2009" name="Stand. Genomic Sci.">
        <title>Complete genome sequence of Catenulispora acidiphila type strain (ID 139908).</title>
        <authorList>
            <person name="Copeland A."/>
            <person name="Lapidus A."/>
            <person name="Glavina Del Rio T."/>
            <person name="Nolan M."/>
            <person name="Lucas S."/>
            <person name="Chen F."/>
            <person name="Tice H."/>
            <person name="Cheng J.F."/>
            <person name="Bruce D."/>
            <person name="Goodwin L."/>
            <person name="Pitluck S."/>
            <person name="Mikhailova N."/>
            <person name="Pati A."/>
            <person name="Ivanova N."/>
            <person name="Mavromatis K."/>
            <person name="Chen A."/>
            <person name="Palaniappan K."/>
            <person name="Chain P."/>
            <person name="Land M."/>
            <person name="Hauser L."/>
            <person name="Chang Y.J."/>
            <person name="Jeffries C.D."/>
            <person name="Chertkov O."/>
            <person name="Brettin T."/>
            <person name="Detter J.C."/>
            <person name="Han C."/>
            <person name="Ali Z."/>
            <person name="Tindall B.J."/>
            <person name="Goker M."/>
            <person name="Bristow J."/>
            <person name="Eisen J.A."/>
            <person name="Markowitz V."/>
            <person name="Hugenholtz P."/>
            <person name="Kyrpides N.C."/>
            <person name="Klenk H.P."/>
        </authorList>
    </citation>
    <scope>NUCLEOTIDE SEQUENCE [LARGE SCALE GENOMIC DNA]</scope>
    <source>
        <strain evidence="5">DSM 44928 / JCM 14897 / NBRC 102108 / NRRL B-24433 / ID139908</strain>
    </source>
</reference>
<dbReference type="EMBL" id="CP001700">
    <property type="protein sequence ID" value="ACU75996.1"/>
    <property type="molecule type" value="Genomic_DNA"/>
</dbReference>
<dbReference type="InParanoid" id="C7Q6Y3"/>
<name>C7Q6Y3_CATAD</name>
<evidence type="ECO:0000313" key="5">
    <source>
        <dbReference type="Proteomes" id="UP000000851"/>
    </source>
</evidence>
<proteinExistence type="predicted"/>
<feature type="domain" description="DUF6777" evidence="3">
    <location>
        <begin position="68"/>
        <end position="228"/>
    </location>
</feature>
<feature type="compositionally biased region" description="Low complexity" evidence="1">
    <location>
        <begin position="49"/>
        <end position="65"/>
    </location>
</feature>
<feature type="compositionally biased region" description="Low complexity" evidence="1">
    <location>
        <begin position="242"/>
        <end position="312"/>
    </location>
</feature>
<dbReference type="eggNOG" id="COG3170">
    <property type="taxonomic scope" value="Bacteria"/>
</dbReference>
<feature type="signal peptide" evidence="2">
    <location>
        <begin position="1"/>
        <end position="21"/>
    </location>
</feature>
<evidence type="ECO:0000256" key="1">
    <source>
        <dbReference type="SAM" id="MobiDB-lite"/>
    </source>
</evidence>
<dbReference type="Proteomes" id="UP000000851">
    <property type="component" value="Chromosome"/>
</dbReference>
<dbReference type="KEGG" id="cai:Caci_7167"/>
<dbReference type="AlphaFoldDB" id="C7Q6Y3"/>
<evidence type="ECO:0000259" key="3">
    <source>
        <dbReference type="Pfam" id="PF20568"/>
    </source>
</evidence>
<protein>
    <recommendedName>
        <fullName evidence="3">DUF6777 domain-containing protein</fullName>
    </recommendedName>
</protein>
<evidence type="ECO:0000256" key="2">
    <source>
        <dbReference type="SAM" id="SignalP"/>
    </source>
</evidence>
<feature type="region of interest" description="Disordered" evidence="1">
    <location>
        <begin position="25"/>
        <end position="65"/>
    </location>
</feature>
<gene>
    <name evidence="4" type="ordered locus">Caci_7167</name>
</gene>
<feature type="region of interest" description="Disordered" evidence="1">
    <location>
        <begin position="223"/>
        <end position="336"/>
    </location>
</feature>